<organism evidence="1 2">
    <name type="scientific">Fulvivirga marina</name>
    <dbReference type="NCBI Taxonomy" id="2494733"/>
    <lineage>
        <taxon>Bacteria</taxon>
        <taxon>Pseudomonadati</taxon>
        <taxon>Bacteroidota</taxon>
        <taxon>Cytophagia</taxon>
        <taxon>Cytophagales</taxon>
        <taxon>Fulvivirgaceae</taxon>
        <taxon>Fulvivirga</taxon>
    </lineage>
</organism>
<dbReference type="EMBL" id="JAEUGD010000018">
    <property type="protein sequence ID" value="MBL6445741.1"/>
    <property type="molecule type" value="Genomic_DNA"/>
</dbReference>
<sequence length="81" mass="9336">MDSDSPITKADLENLRMSLEESFERILRRQMDKKRTYTAREYADLMGIPYSTVVSHCSKGVIKARQNRPGGCWIIEADNIQ</sequence>
<dbReference type="AlphaFoldDB" id="A0A937KAN1"/>
<protein>
    <recommendedName>
        <fullName evidence="3">Helix-turn-helix domain-containing protein</fullName>
    </recommendedName>
</protein>
<accession>A0A937KAN1</accession>
<reference evidence="1" key="1">
    <citation type="submission" date="2021-01" db="EMBL/GenBank/DDBJ databases">
        <title>Fulvivirga kasyanovii gen. nov., sp nov., a novel member of the phylum Bacteroidetes isolated from seawater in a mussel farm.</title>
        <authorList>
            <person name="Zhao L.-H."/>
            <person name="Wang Z.-J."/>
        </authorList>
    </citation>
    <scope>NUCLEOTIDE SEQUENCE</scope>
    <source>
        <strain evidence="1">29W222</strain>
    </source>
</reference>
<name>A0A937KAN1_9BACT</name>
<comment type="caution">
    <text evidence="1">The sequence shown here is derived from an EMBL/GenBank/DDBJ whole genome shotgun (WGS) entry which is preliminary data.</text>
</comment>
<dbReference type="Proteomes" id="UP000614216">
    <property type="component" value="Unassembled WGS sequence"/>
</dbReference>
<keyword evidence="2" id="KW-1185">Reference proteome</keyword>
<dbReference type="RefSeq" id="WP_202855287.1">
    <property type="nucleotide sequence ID" value="NZ_JAEUGD010000018.1"/>
</dbReference>
<evidence type="ECO:0000313" key="2">
    <source>
        <dbReference type="Proteomes" id="UP000614216"/>
    </source>
</evidence>
<gene>
    <name evidence="1" type="ORF">JMN32_05435</name>
</gene>
<evidence type="ECO:0000313" key="1">
    <source>
        <dbReference type="EMBL" id="MBL6445741.1"/>
    </source>
</evidence>
<proteinExistence type="predicted"/>
<evidence type="ECO:0008006" key="3">
    <source>
        <dbReference type="Google" id="ProtNLM"/>
    </source>
</evidence>